<protein>
    <submittedName>
        <fullName evidence="2">Uncharacterized protein</fullName>
    </submittedName>
</protein>
<keyword evidence="5" id="KW-1185">Reference proteome</keyword>
<evidence type="ECO:0000313" key="4">
    <source>
        <dbReference type="Proteomes" id="UP000037843"/>
    </source>
</evidence>
<proteinExistence type="predicted"/>
<dbReference type="EMBL" id="LJFO01000016">
    <property type="protein sequence ID" value="KPG04792.1"/>
    <property type="molecule type" value="Genomic_DNA"/>
</dbReference>
<evidence type="ECO:0000256" key="1">
    <source>
        <dbReference type="SAM" id="Coils"/>
    </source>
</evidence>
<dbReference type="Proteomes" id="UP000037843">
    <property type="component" value="Unassembled WGS sequence"/>
</dbReference>
<name>A0A7V8RUZ9_9MYCO</name>
<reference evidence="4 5" key="1">
    <citation type="submission" date="2015-09" db="EMBL/GenBank/DDBJ databases">
        <title>Genome Sequences of Mycobacterium immunogenum Isolates, Recuperated from a Chloraminated Drinking Water Distribution System Simulator Subjected to Episodes of Nitrification.</title>
        <authorList>
            <person name="Gomez-Alvarez V."/>
            <person name="Revetta R.P."/>
        </authorList>
    </citation>
    <scope>NUCLEOTIDE SEQUENCE [LARGE SCALE GENOMIC DNA]</scope>
    <source>
        <strain evidence="2 4">H008</strain>
        <strain evidence="3 5">H076</strain>
    </source>
</reference>
<evidence type="ECO:0000313" key="5">
    <source>
        <dbReference type="Proteomes" id="UP000037962"/>
    </source>
</evidence>
<dbReference type="AlphaFoldDB" id="A0A7V8RUZ9"/>
<dbReference type="EMBL" id="LJFS01000029">
    <property type="protein sequence ID" value="KPG29688.1"/>
    <property type="molecule type" value="Genomic_DNA"/>
</dbReference>
<dbReference type="Proteomes" id="UP000037962">
    <property type="component" value="Unassembled WGS sequence"/>
</dbReference>
<sequence length="68" mass="7357">MSIASALAASGMTAAEARVQLRVEQAVVLKRIVAVKRRLRESSAQLESLEARLREIHEGQQILGDSSA</sequence>
<comment type="caution">
    <text evidence="2">The sequence shown here is derived from an EMBL/GenBank/DDBJ whole genome shotgun (WGS) entry which is preliminary data.</text>
</comment>
<feature type="coiled-coil region" evidence="1">
    <location>
        <begin position="32"/>
        <end position="59"/>
    </location>
</feature>
<evidence type="ECO:0000313" key="2">
    <source>
        <dbReference type="EMBL" id="KPG04792.1"/>
    </source>
</evidence>
<organism evidence="2 4">
    <name type="scientific">Mycobacteroides immunogenum</name>
    <dbReference type="NCBI Taxonomy" id="83262"/>
    <lineage>
        <taxon>Bacteria</taxon>
        <taxon>Bacillati</taxon>
        <taxon>Actinomycetota</taxon>
        <taxon>Actinomycetes</taxon>
        <taxon>Mycobacteriales</taxon>
        <taxon>Mycobacteriaceae</taxon>
        <taxon>Mycobacteroides</taxon>
    </lineage>
</organism>
<accession>A0A7V8RUZ9</accession>
<evidence type="ECO:0000313" key="3">
    <source>
        <dbReference type="EMBL" id="KPG29688.1"/>
    </source>
</evidence>
<dbReference type="KEGG" id="miz:BAB75_09725"/>
<gene>
    <name evidence="2" type="ORF">AN908_23410</name>
    <name evidence="3" type="ORF">AN912_20100</name>
</gene>
<keyword evidence="1" id="KW-0175">Coiled coil</keyword>